<protein>
    <submittedName>
        <fullName evidence="1">Uncharacterized protein</fullName>
    </submittedName>
</protein>
<dbReference type="Proteomes" id="UP000271624">
    <property type="component" value="Unassembled WGS sequence"/>
</dbReference>
<gene>
    <name evidence="1" type="ORF">DSM106972_073000</name>
</gene>
<reference evidence="1" key="2">
    <citation type="journal article" date="2019" name="Genome Biol. Evol.">
        <title>Day and night: Metabolic profiles and evolutionary relationships of six axenic non-marine cyanobacteria.</title>
        <authorList>
            <person name="Will S.E."/>
            <person name="Henke P."/>
            <person name="Boedeker C."/>
            <person name="Huang S."/>
            <person name="Brinkmann H."/>
            <person name="Rohde M."/>
            <person name="Jarek M."/>
            <person name="Friedl T."/>
            <person name="Seufert S."/>
            <person name="Schumacher M."/>
            <person name="Overmann J."/>
            <person name="Neumann-Schaal M."/>
            <person name="Petersen J."/>
        </authorList>
    </citation>
    <scope>NUCLEOTIDE SEQUENCE [LARGE SCALE GENOMIC DNA]</scope>
    <source>
        <strain evidence="1">PCC 7102</strain>
    </source>
</reference>
<keyword evidence="2" id="KW-1185">Reference proteome</keyword>
<accession>A0A3S1CD93</accession>
<evidence type="ECO:0000313" key="2">
    <source>
        <dbReference type="Proteomes" id="UP000271624"/>
    </source>
</evidence>
<organism evidence="1 2">
    <name type="scientific">Dulcicalothrix desertica PCC 7102</name>
    <dbReference type="NCBI Taxonomy" id="232991"/>
    <lineage>
        <taxon>Bacteria</taxon>
        <taxon>Bacillati</taxon>
        <taxon>Cyanobacteriota</taxon>
        <taxon>Cyanophyceae</taxon>
        <taxon>Nostocales</taxon>
        <taxon>Calotrichaceae</taxon>
        <taxon>Dulcicalothrix</taxon>
    </lineage>
</organism>
<dbReference type="EMBL" id="RSCL01000023">
    <property type="protein sequence ID" value="RUT00529.1"/>
    <property type="molecule type" value="Genomic_DNA"/>
</dbReference>
<evidence type="ECO:0000313" key="1">
    <source>
        <dbReference type="EMBL" id="RUT00529.1"/>
    </source>
</evidence>
<dbReference type="AlphaFoldDB" id="A0A3S1CD93"/>
<comment type="caution">
    <text evidence="1">The sequence shown here is derived from an EMBL/GenBank/DDBJ whole genome shotgun (WGS) entry which is preliminary data.</text>
</comment>
<reference evidence="1" key="1">
    <citation type="submission" date="2018-12" db="EMBL/GenBank/DDBJ databases">
        <authorList>
            <person name="Will S."/>
            <person name="Neumann-Schaal M."/>
            <person name="Henke P."/>
        </authorList>
    </citation>
    <scope>NUCLEOTIDE SEQUENCE</scope>
    <source>
        <strain evidence="1">PCC 7102</strain>
    </source>
</reference>
<proteinExistence type="predicted"/>
<sequence>MNARIMSVSETINQVKCQLINVVLVSIKTIEKYIFSKNISIADIEIPQDIALMHRKKPGFYKNPVSLN</sequence>
<name>A0A3S1CD93_9CYAN</name>